<dbReference type="KEGG" id="cid:P73_2042"/>
<feature type="region of interest" description="Disordered" evidence="1">
    <location>
        <begin position="70"/>
        <end position="106"/>
    </location>
</feature>
<keyword evidence="4" id="KW-1185">Reference proteome</keyword>
<name>A0A0B5E2T3_9RHOB</name>
<feature type="transmembrane region" description="Helical" evidence="2">
    <location>
        <begin position="49"/>
        <end position="68"/>
    </location>
</feature>
<keyword evidence="2" id="KW-1133">Transmembrane helix</keyword>
<evidence type="ECO:0000256" key="1">
    <source>
        <dbReference type="SAM" id="MobiDB-lite"/>
    </source>
</evidence>
<proteinExistence type="predicted"/>
<feature type="transmembrane region" description="Helical" evidence="2">
    <location>
        <begin position="12"/>
        <end position="37"/>
    </location>
</feature>
<reference evidence="3 4" key="1">
    <citation type="journal article" date="2014" name="Int. J. Syst. Evol. Microbiol.">
        <title>Celeribacter indicus sp. nov., a polycyclic aromatic hydrocarbon-degrading bacterium from deep-sea sediment and reclassification of Huaishuia halophila as Celeribacter halophilus comb. nov.</title>
        <authorList>
            <person name="Lai Q."/>
            <person name="Cao J."/>
            <person name="Yuan J."/>
            <person name="Li F."/>
            <person name="Shao Z."/>
        </authorList>
    </citation>
    <scope>NUCLEOTIDE SEQUENCE [LARGE SCALE GENOMIC DNA]</scope>
    <source>
        <strain evidence="3">P73</strain>
    </source>
</reference>
<protein>
    <submittedName>
        <fullName evidence="3">Uncharacterized protein</fullName>
    </submittedName>
</protein>
<accession>A0A0B5E2T3</accession>
<dbReference type="Proteomes" id="UP000031521">
    <property type="component" value="Chromosome"/>
</dbReference>
<dbReference type="AlphaFoldDB" id="A0A0B5E2T3"/>
<evidence type="ECO:0000313" key="3">
    <source>
        <dbReference type="EMBL" id="AJE46757.1"/>
    </source>
</evidence>
<sequence length="361" mass="38603">MRSDQGNLRPMQLALGLFLVTVTLWAAYSLLSVLIPLRPFSSRGKAARSFGLSVLAILATGIALGLAVSSPQAAGGAGPEPRPARTAAAETADDPPPPCGGGAPGDVVAVTGSHELRAAPGADAPRIRNEKASRALGTDHFHRIDSSTTVRRLCRQDEWTEVRIVTPDWLSDVGGWVPTAALRQIGRTEDDDRLYVEEDFHWDTDTAPFKPQVVTVVNRIARENRNCREIDTASVAKSPSRSGPGDPVFFVTCGSGMEAFNIWFRPSDADGAEGFAAKAPLAKGAAVAACEAAARRAAVHPSTVDFSRILDLAYIPHASGRARVVSTFTARTALNLELTYRIDCLFDGPELIETHIAERLE</sequence>
<organism evidence="3 4">
    <name type="scientific">Celeribacter indicus</name>
    <dbReference type="NCBI Taxonomy" id="1208324"/>
    <lineage>
        <taxon>Bacteria</taxon>
        <taxon>Pseudomonadati</taxon>
        <taxon>Pseudomonadota</taxon>
        <taxon>Alphaproteobacteria</taxon>
        <taxon>Rhodobacterales</taxon>
        <taxon>Roseobacteraceae</taxon>
        <taxon>Celeribacter</taxon>
    </lineage>
</organism>
<dbReference type="EMBL" id="CP004393">
    <property type="protein sequence ID" value="AJE46757.1"/>
    <property type="molecule type" value="Genomic_DNA"/>
</dbReference>
<keyword evidence="2" id="KW-0812">Transmembrane</keyword>
<dbReference type="HOGENOM" id="CLU_766607_0_0_5"/>
<gene>
    <name evidence="3" type="ORF">P73_2042</name>
</gene>
<evidence type="ECO:0000256" key="2">
    <source>
        <dbReference type="SAM" id="Phobius"/>
    </source>
</evidence>
<evidence type="ECO:0000313" key="4">
    <source>
        <dbReference type="Proteomes" id="UP000031521"/>
    </source>
</evidence>
<keyword evidence="2" id="KW-0472">Membrane</keyword>